<reference evidence="5" key="1">
    <citation type="journal article" date="2019" name="Int. J. Syst. Evol. Microbiol.">
        <title>The Global Catalogue of Microorganisms (GCM) 10K type strain sequencing project: providing services to taxonomists for standard genome sequencing and annotation.</title>
        <authorList>
            <consortium name="The Broad Institute Genomics Platform"/>
            <consortium name="The Broad Institute Genome Sequencing Center for Infectious Disease"/>
            <person name="Wu L."/>
            <person name="Ma J."/>
        </authorList>
    </citation>
    <scope>NUCLEOTIDE SEQUENCE [LARGE SCALE GENOMIC DNA]</scope>
    <source>
        <strain evidence="5">JCM 32206</strain>
    </source>
</reference>
<evidence type="ECO:0000256" key="2">
    <source>
        <dbReference type="PROSITE-ProRule" id="PRU00335"/>
    </source>
</evidence>
<dbReference type="EMBL" id="BAABFB010000075">
    <property type="protein sequence ID" value="GAA4489861.1"/>
    <property type="molecule type" value="Genomic_DNA"/>
</dbReference>
<gene>
    <name evidence="4" type="ORF">GCM10023094_52080</name>
</gene>
<evidence type="ECO:0000256" key="1">
    <source>
        <dbReference type="ARBA" id="ARBA00023125"/>
    </source>
</evidence>
<dbReference type="Proteomes" id="UP001501183">
    <property type="component" value="Unassembled WGS sequence"/>
</dbReference>
<dbReference type="InterPro" id="IPR001647">
    <property type="entry name" value="HTH_TetR"/>
</dbReference>
<evidence type="ECO:0000313" key="5">
    <source>
        <dbReference type="Proteomes" id="UP001501183"/>
    </source>
</evidence>
<dbReference type="InterPro" id="IPR050109">
    <property type="entry name" value="HTH-type_TetR-like_transc_reg"/>
</dbReference>
<accession>A0ABP8PP81</accession>
<dbReference type="PROSITE" id="PS50977">
    <property type="entry name" value="HTH_TETR_2"/>
    <property type="match status" value="1"/>
</dbReference>
<dbReference type="InterPro" id="IPR041583">
    <property type="entry name" value="TetR_C_31"/>
</dbReference>
<feature type="DNA-binding region" description="H-T-H motif" evidence="2">
    <location>
        <begin position="33"/>
        <end position="52"/>
    </location>
</feature>
<keyword evidence="1 2" id="KW-0238">DNA-binding</keyword>
<dbReference type="RefSeq" id="WP_345352593.1">
    <property type="nucleotide sequence ID" value="NZ_BAABFB010000075.1"/>
</dbReference>
<proteinExistence type="predicted"/>
<dbReference type="Pfam" id="PF17940">
    <property type="entry name" value="TetR_C_31"/>
    <property type="match status" value="1"/>
</dbReference>
<dbReference type="PANTHER" id="PTHR30055">
    <property type="entry name" value="HTH-TYPE TRANSCRIPTIONAL REGULATOR RUTR"/>
    <property type="match status" value="1"/>
</dbReference>
<evidence type="ECO:0000259" key="3">
    <source>
        <dbReference type="PROSITE" id="PS50977"/>
    </source>
</evidence>
<comment type="caution">
    <text evidence="4">The sequence shown here is derived from an EMBL/GenBank/DDBJ whole genome shotgun (WGS) entry which is preliminary data.</text>
</comment>
<protein>
    <submittedName>
        <fullName evidence="4">TetR family transcriptional regulator</fullName>
    </submittedName>
</protein>
<dbReference type="SUPFAM" id="SSF46689">
    <property type="entry name" value="Homeodomain-like"/>
    <property type="match status" value="1"/>
</dbReference>
<dbReference type="PANTHER" id="PTHR30055:SF231">
    <property type="entry name" value="TRANSCRIPTIONAL REGULATORY PROTEIN (PROBABLY DEOR-FAMILY)-RELATED"/>
    <property type="match status" value="1"/>
</dbReference>
<sequence>MTAAATPKGAKRRLALVDAAADLLVEGGFDAVRHRAVAAKAGVPLASTTYYFASLDDLIAAAVERCGIRELRVMQARIDEVAHHTRDVESTVELIVDMLVGVFDEGEGGREQLVNRYERFVAFARHPELRAVQRGLRVELDALIVSVLQRSGREVHRDGLRRLVYVVDGAVVGALSEGDADPKALAREMLLQVIDRVAPLATA</sequence>
<organism evidence="4 5">
    <name type="scientific">Rhodococcus olei</name>
    <dbReference type="NCBI Taxonomy" id="2161675"/>
    <lineage>
        <taxon>Bacteria</taxon>
        <taxon>Bacillati</taxon>
        <taxon>Actinomycetota</taxon>
        <taxon>Actinomycetes</taxon>
        <taxon>Mycobacteriales</taxon>
        <taxon>Nocardiaceae</taxon>
        <taxon>Rhodococcus</taxon>
    </lineage>
</organism>
<dbReference type="PRINTS" id="PR00455">
    <property type="entry name" value="HTHTETR"/>
</dbReference>
<dbReference type="Pfam" id="PF00440">
    <property type="entry name" value="TetR_N"/>
    <property type="match status" value="1"/>
</dbReference>
<name>A0ABP8PP81_9NOCA</name>
<dbReference type="InterPro" id="IPR009057">
    <property type="entry name" value="Homeodomain-like_sf"/>
</dbReference>
<dbReference type="Gene3D" id="1.10.357.10">
    <property type="entry name" value="Tetracycline Repressor, domain 2"/>
    <property type="match status" value="1"/>
</dbReference>
<keyword evidence="5" id="KW-1185">Reference proteome</keyword>
<feature type="domain" description="HTH tetR-type" evidence="3">
    <location>
        <begin position="10"/>
        <end position="70"/>
    </location>
</feature>
<evidence type="ECO:0000313" key="4">
    <source>
        <dbReference type="EMBL" id="GAA4489861.1"/>
    </source>
</evidence>